<reference evidence="1 2" key="1">
    <citation type="journal article" date="2014" name="Mol. Biol. Evol.">
        <title>Massive expansion of Ubiquitination-related gene families within the Chlamydiae.</title>
        <authorList>
            <person name="Domman D."/>
            <person name="Collingro A."/>
            <person name="Lagkouvardos I."/>
            <person name="Gehre L."/>
            <person name="Weinmaier T."/>
            <person name="Rattei T."/>
            <person name="Subtil A."/>
            <person name="Horn M."/>
        </authorList>
    </citation>
    <scope>NUCLEOTIDE SEQUENCE [LARGE SCALE GENOMIC DNA]</scope>
    <source>
        <strain evidence="1 2">OEW1</strain>
    </source>
</reference>
<dbReference type="EMBL" id="JSAM01000061">
    <property type="protein sequence ID" value="KIA77822.1"/>
    <property type="molecule type" value="Genomic_DNA"/>
</dbReference>
<dbReference type="Proteomes" id="UP000031307">
    <property type="component" value="Unassembled WGS sequence"/>
</dbReference>
<name>A0A0C1E9G3_9BACT</name>
<comment type="caution">
    <text evidence="1">The sequence shown here is derived from an EMBL/GenBank/DDBJ whole genome shotgun (WGS) entry which is preliminary data.</text>
</comment>
<evidence type="ECO:0000313" key="1">
    <source>
        <dbReference type="EMBL" id="KIA77822.1"/>
    </source>
</evidence>
<gene>
    <name evidence="1" type="ORF">DB43_FQ00080</name>
</gene>
<evidence type="ECO:0000313" key="2">
    <source>
        <dbReference type="Proteomes" id="UP000031307"/>
    </source>
</evidence>
<organism evidence="1 2">
    <name type="scientific">Parachlamydia acanthamoebae</name>
    <dbReference type="NCBI Taxonomy" id="83552"/>
    <lineage>
        <taxon>Bacteria</taxon>
        <taxon>Pseudomonadati</taxon>
        <taxon>Chlamydiota</taxon>
        <taxon>Chlamydiia</taxon>
        <taxon>Parachlamydiales</taxon>
        <taxon>Parachlamydiaceae</taxon>
        <taxon>Parachlamydia</taxon>
    </lineage>
</organism>
<protein>
    <submittedName>
        <fullName evidence="1">Uncharacterized protein</fullName>
    </submittedName>
</protein>
<proteinExistence type="predicted"/>
<dbReference type="AlphaFoldDB" id="A0A0C1E9G3"/>
<accession>A0A0C1E9G3</accession>
<sequence length="43" mass="4809">MGLKRIAHLIFLCDNCEDYDIEKKSLILNLLIAKNVTTISSSA</sequence>